<protein>
    <submittedName>
        <fullName evidence="2">Uncharacterized protein</fullName>
    </submittedName>
</protein>
<feature type="region of interest" description="Disordered" evidence="1">
    <location>
        <begin position="1"/>
        <end position="22"/>
    </location>
</feature>
<organism evidence="2 3">
    <name type="scientific">Candidatus Nitrospira nitrificans</name>
    <dbReference type="NCBI Taxonomy" id="1742973"/>
    <lineage>
        <taxon>Bacteria</taxon>
        <taxon>Pseudomonadati</taxon>
        <taxon>Nitrospirota</taxon>
        <taxon>Nitrospiria</taxon>
        <taxon>Nitrospirales</taxon>
        <taxon>Nitrospiraceae</taxon>
        <taxon>Nitrospira</taxon>
    </lineage>
</organism>
<proteinExistence type="predicted"/>
<dbReference type="EMBL" id="CZPZ01000036">
    <property type="protein sequence ID" value="CUS39910.1"/>
    <property type="molecule type" value="Genomic_DNA"/>
</dbReference>
<reference evidence="3" key="1">
    <citation type="submission" date="2015-10" db="EMBL/GenBank/DDBJ databases">
        <authorList>
            <person name="Luecker S."/>
            <person name="Luecker S."/>
        </authorList>
    </citation>
    <scope>NUCLEOTIDE SEQUENCE [LARGE SCALE GENOMIC DNA]</scope>
</reference>
<keyword evidence="3" id="KW-1185">Reference proteome</keyword>
<dbReference type="Proteomes" id="UP000198736">
    <property type="component" value="Unassembled WGS sequence"/>
</dbReference>
<dbReference type="STRING" id="1742973.COMA2_90089"/>
<evidence type="ECO:0000256" key="1">
    <source>
        <dbReference type="SAM" id="MobiDB-lite"/>
    </source>
</evidence>
<dbReference type="AlphaFoldDB" id="A0A0S4LVQ4"/>
<sequence>MLARDLPEPPLNEVQPRGTRQGKVQMKSRFWFTSNVRRVLHESDLIGYLSVIIIDFEELLCRIILQPSVVMHK</sequence>
<accession>A0A0S4LVQ4</accession>
<evidence type="ECO:0000313" key="2">
    <source>
        <dbReference type="EMBL" id="CUS39910.1"/>
    </source>
</evidence>
<gene>
    <name evidence="2" type="ORF">COMA2_90089</name>
</gene>
<name>A0A0S4LVQ4_9BACT</name>
<evidence type="ECO:0000313" key="3">
    <source>
        <dbReference type="Proteomes" id="UP000198736"/>
    </source>
</evidence>